<dbReference type="OrthoDB" id="110033at2"/>
<dbReference type="EMBL" id="NEVM01000001">
    <property type="protein sequence ID" value="OZI36964.1"/>
    <property type="molecule type" value="Genomic_DNA"/>
</dbReference>
<keyword evidence="7" id="KW-1185">Reference proteome</keyword>
<sequence length="307" mass="33788">MDMREIQVFRAVMRAGTTSKAAHLLGISQPAVSQAIRRLETAAELRLFERVRGRLVPTQEASALIEEVDRCFSGFEMIEHRIRSLKSFGLGRLAVGALPALGTGFMPRAIAHFELATRRVQLSFQILSSREVYQRVLAGQLDFGLMADELDVSGLEHSEFLRVPGVVAMAASHPLARKPVIEPADLGAHPFIALNPEDASRRRLEAMLHERGHEINPILETPYSNTICELAMRGLGVGLVHPVMALDYLQRGVALRPFALEVSFCTLLVFRPGNPLSENAKAFLRSMRIQLNADLAQLAPVLGNAPC</sequence>
<evidence type="ECO:0000256" key="2">
    <source>
        <dbReference type="ARBA" id="ARBA00023015"/>
    </source>
</evidence>
<dbReference type="PROSITE" id="PS50931">
    <property type="entry name" value="HTH_LYSR"/>
    <property type="match status" value="1"/>
</dbReference>
<name>A0A261SHU8_9BORD</name>
<evidence type="ECO:0000256" key="3">
    <source>
        <dbReference type="ARBA" id="ARBA00023125"/>
    </source>
</evidence>
<dbReference type="InterPro" id="IPR036390">
    <property type="entry name" value="WH_DNA-bd_sf"/>
</dbReference>
<evidence type="ECO:0000313" key="7">
    <source>
        <dbReference type="Proteomes" id="UP000216020"/>
    </source>
</evidence>
<dbReference type="GO" id="GO:0043565">
    <property type="term" value="F:sequence-specific DNA binding"/>
    <property type="evidence" value="ECO:0007669"/>
    <property type="project" value="TreeGrafter"/>
</dbReference>
<dbReference type="Gene3D" id="3.40.190.290">
    <property type="match status" value="1"/>
</dbReference>
<protein>
    <submittedName>
        <fullName evidence="6">LysR family transcriptional regulator</fullName>
    </submittedName>
</protein>
<dbReference type="Pfam" id="PF03466">
    <property type="entry name" value="LysR_substrate"/>
    <property type="match status" value="1"/>
</dbReference>
<dbReference type="PRINTS" id="PR00039">
    <property type="entry name" value="HTHLYSR"/>
</dbReference>
<dbReference type="InterPro" id="IPR000847">
    <property type="entry name" value="LysR_HTH_N"/>
</dbReference>
<dbReference type="InterPro" id="IPR036388">
    <property type="entry name" value="WH-like_DNA-bd_sf"/>
</dbReference>
<gene>
    <name evidence="6" type="ORF">CAL29_00525</name>
</gene>
<reference evidence="7" key="1">
    <citation type="submission" date="2017-05" db="EMBL/GenBank/DDBJ databases">
        <title>Complete and WGS of Bordetella genogroups.</title>
        <authorList>
            <person name="Spilker T."/>
            <person name="Lipuma J."/>
        </authorList>
    </citation>
    <scope>NUCLEOTIDE SEQUENCE [LARGE SCALE GENOMIC DNA]</scope>
    <source>
        <strain evidence="7">AU16122</strain>
    </source>
</reference>
<dbReference type="RefSeq" id="WP_094851071.1">
    <property type="nucleotide sequence ID" value="NZ_NEVM01000001.1"/>
</dbReference>
<comment type="caution">
    <text evidence="6">The sequence shown here is derived from an EMBL/GenBank/DDBJ whole genome shotgun (WGS) entry which is preliminary data.</text>
</comment>
<evidence type="ECO:0000259" key="5">
    <source>
        <dbReference type="PROSITE" id="PS50931"/>
    </source>
</evidence>
<dbReference type="GO" id="GO:0009089">
    <property type="term" value="P:lysine biosynthetic process via diaminopimelate"/>
    <property type="evidence" value="ECO:0007669"/>
    <property type="project" value="TreeGrafter"/>
</dbReference>
<evidence type="ECO:0000256" key="1">
    <source>
        <dbReference type="ARBA" id="ARBA00009437"/>
    </source>
</evidence>
<accession>A0A261SHU8</accession>
<dbReference type="Proteomes" id="UP000216020">
    <property type="component" value="Unassembled WGS sequence"/>
</dbReference>
<proteinExistence type="inferred from homology"/>
<feature type="domain" description="HTH lysR-type" evidence="5">
    <location>
        <begin position="1"/>
        <end position="58"/>
    </location>
</feature>
<keyword evidence="2" id="KW-0805">Transcription regulation</keyword>
<dbReference type="GO" id="GO:0010628">
    <property type="term" value="P:positive regulation of gene expression"/>
    <property type="evidence" value="ECO:0007669"/>
    <property type="project" value="TreeGrafter"/>
</dbReference>
<dbReference type="PANTHER" id="PTHR30427:SF1">
    <property type="entry name" value="TRANSCRIPTIONAL ACTIVATOR PROTEIN LYSR"/>
    <property type="match status" value="1"/>
</dbReference>
<keyword evidence="4" id="KW-0804">Transcription</keyword>
<dbReference type="PANTHER" id="PTHR30427">
    <property type="entry name" value="TRANSCRIPTIONAL ACTIVATOR PROTEIN LYSR"/>
    <property type="match status" value="1"/>
</dbReference>
<dbReference type="SUPFAM" id="SSF53850">
    <property type="entry name" value="Periplasmic binding protein-like II"/>
    <property type="match status" value="1"/>
</dbReference>
<dbReference type="Gene3D" id="1.10.10.10">
    <property type="entry name" value="Winged helix-like DNA-binding domain superfamily/Winged helix DNA-binding domain"/>
    <property type="match status" value="1"/>
</dbReference>
<evidence type="ECO:0000313" key="6">
    <source>
        <dbReference type="EMBL" id="OZI36964.1"/>
    </source>
</evidence>
<dbReference type="Pfam" id="PF00126">
    <property type="entry name" value="HTH_1"/>
    <property type="match status" value="1"/>
</dbReference>
<keyword evidence="3" id="KW-0238">DNA-binding</keyword>
<dbReference type="GO" id="GO:0003700">
    <property type="term" value="F:DNA-binding transcription factor activity"/>
    <property type="evidence" value="ECO:0007669"/>
    <property type="project" value="InterPro"/>
</dbReference>
<dbReference type="AlphaFoldDB" id="A0A261SHU8"/>
<evidence type="ECO:0000256" key="4">
    <source>
        <dbReference type="ARBA" id="ARBA00023163"/>
    </source>
</evidence>
<organism evidence="6 7">
    <name type="scientific">Bordetella genomosp. 10</name>
    <dbReference type="NCBI Taxonomy" id="1416804"/>
    <lineage>
        <taxon>Bacteria</taxon>
        <taxon>Pseudomonadati</taxon>
        <taxon>Pseudomonadota</taxon>
        <taxon>Betaproteobacteria</taxon>
        <taxon>Burkholderiales</taxon>
        <taxon>Alcaligenaceae</taxon>
        <taxon>Bordetella</taxon>
    </lineage>
</organism>
<dbReference type="SUPFAM" id="SSF46785">
    <property type="entry name" value="Winged helix' DNA-binding domain"/>
    <property type="match status" value="1"/>
</dbReference>
<comment type="similarity">
    <text evidence="1">Belongs to the LysR transcriptional regulatory family.</text>
</comment>
<dbReference type="InterPro" id="IPR005119">
    <property type="entry name" value="LysR_subst-bd"/>
</dbReference>